<feature type="compositionally biased region" description="Basic and acidic residues" evidence="1">
    <location>
        <begin position="32"/>
        <end position="42"/>
    </location>
</feature>
<protein>
    <submittedName>
        <fullName evidence="2">Uncharacterized protein</fullName>
    </submittedName>
</protein>
<evidence type="ECO:0000256" key="1">
    <source>
        <dbReference type="SAM" id="MobiDB-lite"/>
    </source>
</evidence>
<evidence type="ECO:0000313" key="3">
    <source>
        <dbReference type="Proteomes" id="UP001377692"/>
    </source>
</evidence>
<proteinExistence type="predicted"/>
<organism evidence="2 3">
    <name type="scientific">Pseudomonas kermanshahensis</name>
    <dbReference type="NCBI Taxonomy" id="2745482"/>
    <lineage>
        <taxon>Bacteria</taxon>
        <taxon>Pseudomonadati</taxon>
        <taxon>Pseudomonadota</taxon>
        <taxon>Gammaproteobacteria</taxon>
        <taxon>Pseudomonadales</taxon>
        <taxon>Pseudomonadaceae</taxon>
        <taxon>Pseudomonas</taxon>
    </lineage>
</organism>
<comment type="caution">
    <text evidence="2">The sequence shown here is derived from an EMBL/GenBank/DDBJ whole genome shotgun (WGS) entry which is preliminary data.</text>
</comment>
<feature type="region of interest" description="Disordered" evidence="1">
    <location>
        <begin position="31"/>
        <end position="57"/>
    </location>
</feature>
<accession>A0ABU8R251</accession>
<evidence type="ECO:0000313" key="2">
    <source>
        <dbReference type="EMBL" id="MEJ5903834.1"/>
    </source>
</evidence>
<sequence>MNQSIDLEAAQAAFFASGGQLVVLEGFTYRPLPERKHPDPKQKPPKPSTRKAERQQVTKARTRAAKIAELAKTMSCGEVAELLGETKGALWGVAAREGFKFFSPPRAARPTKSAADQEKEDRALADQIIALRDAGNSRTWVTAKLGIGNRKLERILVAFKINFPLQRHRG</sequence>
<gene>
    <name evidence="2" type="ORF">V7V80_03965</name>
</gene>
<dbReference type="EMBL" id="JBBHLD010000002">
    <property type="protein sequence ID" value="MEJ5903834.1"/>
    <property type="molecule type" value="Genomic_DNA"/>
</dbReference>
<name>A0ABU8R251_9PSED</name>
<reference evidence="2 3" key="1">
    <citation type="submission" date="2024-02" db="EMBL/GenBank/DDBJ databases">
        <title>Identification of pathogenicity and growth-promoting functions of Pseudomonas putida variants.</title>
        <authorList>
            <person name="Sun J."/>
        </authorList>
    </citation>
    <scope>NUCLEOTIDE SEQUENCE [LARGE SCALE GENOMIC DNA]</scope>
    <source>
        <strain evidence="2 3">A04</strain>
    </source>
</reference>
<dbReference type="RefSeq" id="WP_339548650.1">
    <property type="nucleotide sequence ID" value="NZ_JBBHLD010000002.1"/>
</dbReference>
<keyword evidence="3" id="KW-1185">Reference proteome</keyword>
<dbReference type="Proteomes" id="UP001377692">
    <property type="component" value="Unassembled WGS sequence"/>
</dbReference>